<keyword evidence="8" id="KW-0808">Transferase</keyword>
<feature type="compositionally biased region" description="Pro residues" evidence="23">
    <location>
        <begin position="340"/>
        <end position="349"/>
    </location>
</feature>
<keyword evidence="7" id="KW-0597">Phosphoprotein</keyword>
<keyword evidence="24" id="KW-0472">Membrane</keyword>
<keyword evidence="19" id="KW-0843">Virulence</keyword>
<keyword evidence="18" id="KW-0346">Stress response</keyword>
<evidence type="ECO:0000256" key="16">
    <source>
        <dbReference type="ARBA" id="ARBA00022989"/>
    </source>
</evidence>
<feature type="domain" description="Histidine kinase" evidence="25">
    <location>
        <begin position="127"/>
        <end position="342"/>
    </location>
</feature>
<evidence type="ECO:0000256" key="4">
    <source>
        <dbReference type="ARBA" id="ARBA00004651"/>
    </source>
</evidence>
<feature type="region of interest" description="Disordered" evidence="23">
    <location>
        <begin position="338"/>
        <end position="393"/>
    </location>
</feature>
<evidence type="ECO:0000256" key="10">
    <source>
        <dbReference type="ARBA" id="ARBA00022741"/>
    </source>
</evidence>
<keyword evidence="14" id="KW-0460">Magnesium</keyword>
<evidence type="ECO:0000313" key="27">
    <source>
        <dbReference type="EMBL" id="GAA4695083.1"/>
    </source>
</evidence>
<keyword evidence="16 24" id="KW-1133">Transmembrane helix</keyword>
<dbReference type="RefSeq" id="WP_345268640.1">
    <property type="nucleotide sequence ID" value="NZ_BAABIM010000004.1"/>
</dbReference>
<keyword evidence="6" id="KW-1003">Cell membrane</keyword>
<feature type="transmembrane region" description="Helical" evidence="24">
    <location>
        <begin position="546"/>
        <end position="571"/>
    </location>
</feature>
<reference evidence="28" key="1">
    <citation type="journal article" date="2019" name="Int. J. Syst. Evol. Microbiol.">
        <title>The Global Catalogue of Microorganisms (GCM) 10K type strain sequencing project: providing services to taxonomists for standard genome sequencing and annotation.</title>
        <authorList>
            <consortium name="The Broad Institute Genomics Platform"/>
            <consortium name="The Broad Institute Genome Sequencing Center for Infectious Disease"/>
            <person name="Wu L."/>
            <person name="Ma J."/>
        </authorList>
    </citation>
    <scope>NUCLEOTIDE SEQUENCE [LARGE SCALE GENOMIC DNA]</scope>
    <source>
        <strain evidence="28">JCM 18127</strain>
    </source>
</reference>
<feature type="transmembrane region" description="Helical" evidence="24">
    <location>
        <begin position="583"/>
        <end position="605"/>
    </location>
</feature>
<evidence type="ECO:0000256" key="20">
    <source>
        <dbReference type="ARBA" id="ARBA00023211"/>
    </source>
</evidence>
<feature type="domain" description="HAMP" evidence="26">
    <location>
        <begin position="67"/>
        <end position="119"/>
    </location>
</feature>
<dbReference type="Proteomes" id="UP001500621">
    <property type="component" value="Unassembled WGS sequence"/>
</dbReference>
<dbReference type="EC" id="2.7.13.3" evidence="5"/>
<dbReference type="Gene3D" id="3.30.565.10">
    <property type="entry name" value="Histidine kinase-like ATPase, C-terminal domain"/>
    <property type="match status" value="1"/>
</dbReference>
<sequence>MTGTAADRAQPLRSLRSLKVKLGLLVALSATVSAVVASAGRWGGVPWWLGVPVTVLLALALTQLLAVGMIAPLRAMTTAAGRMATGDYDVRVEAASRDEVGRLAVAFNTMARDLATVDRQRRELVANVSHELRTPLAALCALLENLVDGVGPRDPRTLEVALGQAERLSGLVADLLDLARVDAGRAPLRPEPVAVRALLEEAVAEARVQQRAVHHTVRVEPPDLEVQADPVRLHQLVANLLDNASRHSPPDGQVLLHAARAHDAVDQWVLEVSDQGPGVARADREHAFEPFGTLGATDAGGGTGLGLAIARWVSDLHGGAIGFADPHGAQGARVRVRWPVHPPPRPAGPPTTALVPHRSEPTVPTTPHTPPPPAAAPTGPRPAPPGPPVPPRPLLDDVFGRAWPDDGVAARPRLLLAVLGVALLAAVVLPLRQLGSGTALVLLTCGAVLLAATPRRREPAVLAGAGLAAALTLTAVVRDAEWVVVLCLLAGAAVCVTTLTGARGTAAHVLSLVAWPVAALRGLPWVGRTLVAVPGVGRGAAFVRTLLFSGVLLVVFVALFASADALLARWVDAVVPDLTLDTAVLRAFVACAVAGTLLTATYLALNPPRLEGREGAATSVAHRFEWLAPVLVVLGVFSAFLAAQAAVVFGGETYLARTTGLTYAEYVHQGFGQLTVATALTLLVVATAARKAPRETAADRWWLRGTLGLLCLLTLVVVASALYRMGLYEQAYGLTRLRLLVAFFEGWLGLVVLAVLAAGVRWRGAWLPRFAVLAGAAALLVLAALNPDARIAERNLERYAETGKVDWTYLQGLSDDAAPVLADPPEGLDAAEVRCLLGDLQDYGTAPDDWLEWNLGRARAAATWLDVGDTAGPDCAGVSAGDALDPTRALSSSLR</sequence>
<dbReference type="Pfam" id="PF02518">
    <property type="entry name" value="HATPase_c"/>
    <property type="match status" value="1"/>
</dbReference>
<dbReference type="InterPro" id="IPR050980">
    <property type="entry name" value="2C_sensor_his_kinase"/>
</dbReference>
<evidence type="ECO:0000256" key="17">
    <source>
        <dbReference type="ARBA" id="ARBA00023012"/>
    </source>
</evidence>
<dbReference type="PANTHER" id="PTHR44936">
    <property type="entry name" value="SENSOR PROTEIN CREC"/>
    <property type="match status" value="1"/>
</dbReference>
<evidence type="ECO:0000256" key="5">
    <source>
        <dbReference type="ARBA" id="ARBA00012438"/>
    </source>
</evidence>
<dbReference type="Gene3D" id="6.10.340.10">
    <property type="match status" value="1"/>
</dbReference>
<feature type="transmembrane region" description="Helical" evidence="24">
    <location>
        <begin position="47"/>
        <end position="73"/>
    </location>
</feature>
<evidence type="ECO:0000256" key="3">
    <source>
        <dbReference type="ARBA" id="ARBA00001946"/>
    </source>
</evidence>
<evidence type="ECO:0000256" key="8">
    <source>
        <dbReference type="ARBA" id="ARBA00022679"/>
    </source>
</evidence>
<evidence type="ECO:0000256" key="2">
    <source>
        <dbReference type="ARBA" id="ARBA00001936"/>
    </source>
</evidence>
<evidence type="ECO:0000256" key="15">
    <source>
        <dbReference type="ARBA" id="ARBA00022912"/>
    </source>
</evidence>
<evidence type="ECO:0000259" key="25">
    <source>
        <dbReference type="PROSITE" id="PS50109"/>
    </source>
</evidence>
<evidence type="ECO:0000256" key="13">
    <source>
        <dbReference type="ARBA" id="ARBA00022840"/>
    </source>
</evidence>
<evidence type="ECO:0000259" key="26">
    <source>
        <dbReference type="PROSITE" id="PS50885"/>
    </source>
</evidence>
<evidence type="ECO:0000256" key="24">
    <source>
        <dbReference type="SAM" id="Phobius"/>
    </source>
</evidence>
<dbReference type="SMART" id="SM00387">
    <property type="entry name" value="HATPase_c"/>
    <property type="match status" value="1"/>
</dbReference>
<comment type="caution">
    <text evidence="27">The sequence shown here is derived from an EMBL/GenBank/DDBJ whole genome shotgun (WGS) entry which is preliminary data.</text>
</comment>
<comment type="cofactor">
    <cofactor evidence="3">
        <name>Mg(2+)</name>
        <dbReference type="ChEBI" id="CHEBI:18420"/>
    </cofactor>
</comment>
<keyword evidence="28" id="KW-1185">Reference proteome</keyword>
<comment type="cofactor">
    <cofactor evidence="2">
        <name>Mn(2+)</name>
        <dbReference type="ChEBI" id="CHEBI:29035"/>
    </cofactor>
</comment>
<feature type="transmembrane region" description="Helical" evidence="24">
    <location>
        <begin position="626"/>
        <end position="650"/>
    </location>
</feature>
<dbReference type="SMART" id="SM00388">
    <property type="entry name" value="HisKA"/>
    <property type="match status" value="1"/>
</dbReference>
<evidence type="ECO:0000256" key="21">
    <source>
        <dbReference type="ARBA" id="ARBA00040454"/>
    </source>
</evidence>
<dbReference type="Pfam" id="PF00672">
    <property type="entry name" value="HAMP"/>
    <property type="match status" value="1"/>
</dbReference>
<evidence type="ECO:0000256" key="18">
    <source>
        <dbReference type="ARBA" id="ARBA00023016"/>
    </source>
</evidence>
<dbReference type="InterPro" id="IPR003594">
    <property type="entry name" value="HATPase_dom"/>
</dbReference>
<dbReference type="CDD" id="cd00075">
    <property type="entry name" value="HATPase"/>
    <property type="match status" value="1"/>
</dbReference>
<keyword evidence="20" id="KW-0464">Manganese</keyword>
<dbReference type="InterPro" id="IPR036890">
    <property type="entry name" value="HATPase_C_sf"/>
</dbReference>
<dbReference type="SUPFAM" id="SSF47384">
    <property type="entry name" value="Homodimeric domain of signal transducing histidine kinase"/>
    <property type="match status" value="1"/>
</dbReference>
<keyword evidence="15" id="KW-0904">Protein phosphatase</keyword>
<dbReference type="InterPro" id="IPR036097">
    <property type="entry name" value="HisK_dim/P_sf"/>
</dbReference>
<evidence type="ECO:0000256" key="9">
    <source>
        <dbReference type="ARBA" id="ARBA00022692"/>
    </source>
</evidence>
<keyword evidence="13" id="KW-0067">ATP-binding</keyword>
<dbReference type="SUPFAM" id="SSF55874">
    <property type="entry name" value="ATPase domain of HSP90 chaperone/DNA topoisomerase II/histidine kinase"/>
    <property type="match status" value="1"/>
</dbReference>
<keyword evidence="17" id="KW-0902">Two-component regulatory system</keyword>
<dbReference type="InterPro" id="IPR003661">
    <property type="entry name" value="HisK_dim/P_dom"/>
</dbReference>
<dbReference type="EMBL" id="BAABIM010000004">
    <property type="protein sequence ID" value="GAA4695083.1"/>
    <property type="molecule type" value="Genomic_DNA"/>
</dbReference>
<dbReference type="InterPro" id="IPR005467">
    <property type="entry name" value="His_kinase_dom"/>
</dbReference>
<evidence type="ECO:0000256" key="22">
    <source>
        <dbReference type="ARBA" id="ARBA00041776"/>
    </source>
</evidence>
<name>A0ABP8WT37_9ACTN</name>
<comment type="subcellular location">
    <subcellularLocation>
        <location evidence="4">Cell membrane</location>
        <topology evidence="4">Multi-pass membrane protein</topology>
    </subcellularLocation>
</comment>
<dbReference type="PANTHER" id="PTHR44936:SF9">
    <property type="entry name" value="SENSOR PROTEIN CREC"/>
    <property type="match status" value="1"/>
</dbReference>
<dbReference type="PROSITE" id="PS50885">
    <property type="entry name" value="HAMP"/>
    <property type="match status" value="1"/>
</dbReference>
<accession>A0ABP8WT37</accession>
<evidence type="ECO:0000256" key="1">
    <source>
        <dbReference type="ARBA" id="ARBA00000085"/>
    </source>
</evidence>
<feature type="transmembrane region" description="Helical" evidence="24">
    <location>
        <begin position="701"/>
        <end position="725"/>
    </location>
</feature>
<dbReference type="InterPro" id="IPR025291">
    <property type="entry name" value="DUF4153"/>
</dbReference>
<keyword evidence="12" id="KW-0378">Hydrolase</keyword>
<feature type="transmembrane region" description="Helical" evidence="24">
    <location>
        <begin position="483"/>
        <end position="502"/>
    </location>
</feature>
<keyword evidence="11" id="KW-0418">Kinase</keyword>
<organism evidence="27 28">
    <name type="scientific">Nocardioides nanhaiensis</name>
    <dbReference type="NCBI Taxonomy" id="1476871"/>
    <lineage>
        <taxon>Bacteria</taxon>
        <taxon>Bacillati</taxon>
        <taxon>Actinomycetota</taxon>
        <taxon>Actinomycetes</taxon>
        <taxon>Propionibacteriales</taxon>
        <taxon>Nocardioidaceae</taxon>
        <taxon>Nocardioides</taxon>
    </lineage>
</organism>
<comment type="catalytic activity">
    <reaction evidence="1">
        <text>ATP + protein L-histidine = ADP + protein N-phospho-L-histidine.</text>
        <dbReference type="EC" id="2.7.13.3"/>
    </reaction>
</comment>
<evidence type="ECO:0000256" key="7">
    <source>
        <dbReference type="ARBA" id="ARBA00022553"/>
    </source>
</evidence>
<dbReference type="SMART" id="SM00304">
    <property type="entry name" value="HAMP"/>
    <property type="match status" value="1"/>
</dbReference>
<gene>
    <name evidence="27" type="ORF">GCM10023226_36800</name>
</gene>
<evidence type="ECO:0000256" key="11">
    <source>
        <dbReference type="ARBA" id="ARBA00022777"/>
    </source>
</evidence>
<feature type="transmembrane region" description="Helical" evidence="24">
    <location>
        <begin position="414"/>
        <end position="431"/>
    </location>
</feature>
<dbReference type="Gene3D" id="1.10.287.130">
    <property type="match status" value="1"/>
</dbReference>
<evidence type="ECO:0000256" key="12">
    <source>
        <dbReference type="ARBA" id="ARBA00022801"/>
    </source>
</evidence>
<dbReference type="PRINTS" id="PR00344">
    <property type="entry name" value="BCTRLSENSOR"/>
</dbReference>
<dbReference type="CDD" id="cd00082">
    <property type="entry name" value="HisKA"/>
    <property type="match status" value="1"/>
</dbReference>
<dbReference type="Pfam" id="PF00512">
    <property type="entry name" value="HisKA"/>
    <property type="match status" value="1"/>
</dbReference>
<dbReference type="Pfam" id="PF13687">
    <property type="entry name" value="DUF4153"/>
    <property type="match status" value="1"/>
</dbReference>
<evidence type="ECO:0000313" key="28">
    <source>
        <dbReference type="Proteomes" id="UP001500621"/>
    </source>
</evidence>
<feature type="transmembrane region" description="Helical" evidence="24">
    <location>
        <begin position="437"/>
        <end position="453"/>
    </location>
</feature>
<proteinExistence type="predicted"/>
<dbReference type="InterPro" id="IPR004358">
    <property type="entry name" value="Sig_transdc_His_kin-like_C"/>
</dbReference>
<evidence type="ECO:0000256" key="6">
    <source>
        <dbReference type="ARBA" id="ARBA00022475"/>
    </source>
</evidence>
<feature type="transmembrane region" description="Helical" evidence="24">
    <location>
        <begin position="737"/>
        <end position="759"/>
    </location>
</feature>
<protein>
    <recommendedName>
        <fullName evidence="21">Signal transduction histidine-protein kinase/phosphatase MprB</fullName>
        <ecNumber evidence="5">2.7.13.3</ecNumber>
    </recommendedName>
    <alternativeName>
        <fullName evidence="22">Mycobacterial persistence regulator B</fullName>
    </alternativeName>
</protein>
<feature type="compositionally biased region" description="Pro residues" evidence="23">
    <location>
        <begin position="367"/>
        <end position="393"/>
    </location>
</feature>
<feature type="transmembrane region" description="Helical" evidence="24">
    <location>
        <begin position="460"/>
        <end position="477"/>
    </location>
</feature>
<feature type="transmembrane region" description="Helical" evidence="24">
    <location>
        <begin position="766"/>
        <end position="785"/>
    </location>
</feature>
<dbReference type="InterPro" id="IPR003660">
    <property type="entry name" value="HAMP_dom"/>
</dbReference>
<evidence type="ECO:0000256" key="14">
    <source>
        <dbReference type="ARBA" id="ARBA00022842"/>
    </source>
</evidence>
<dbReference type="PROSITE" id="PS50109">
    <property type="entry name" value="HIS_KIN"/>
    <property type="match status" value="1"/>
</dbReference>
<keyword evidence="10" id="KW-0547">Nucleotide-binding</keyword>
<feature type="transmembrane region" description="Helical" evidence="24">
    <location>
        <begin position="670"/>
        <end position="689"/>
    </location>
</feature>
<evidence type="ECO:0000256" key="19">
    <source>
        <dbReference type="ARBA" id="ARBA00023026"/>
    </source>
</evidence>
<evidence type="ECO:0000256" key="23">
    <source>
        <dbReference type="SAM" id="MobiDB-lite"/>
    </source>
</evidence>
<keyword evidence="9 24" id="KW-0812">Transmembrane</keyword>
<dbReference type="SUPFAM" id="SSF158472">
    <property type="entry name" value="HAMP domain-like"/>
    <property type="match status" value="1"/>
</dbReference>
<dbReference type="CDD" id="cd06225">
    <property type="entry name" value="HAMP"/>
    <property type="match status" value="1"/>
</dbReference>